<evidence type="ECO:0000256" key="4">
    <source>
        <dbReference type="ARBA" id="ARBA00013194"/>
    </source>
</evidence>
<organism evidence="10">
    <name type="scientific">hydrothermal vent metagenome</name>
    <dbReference type="NCBI Taxonomy" id="652676"/>
    <lineage>
        <taxon>unclassified sequences</taxon>
        <taxon>metagenomes</taxon>
        <taxon>ecological metagenomes</taxon>
    </lineage>
</organism>
<keyword evidence="5" id="KW-0963">Cytoplasm</keyword>
<dbReference type="GO" id="GO:0042026">
    <property type="term" value="P:protein refolding"/>
    <property type="evidence" value="ECO:0007669"/>
    <property type="project" value="UniProtKB-ARBA"/>
</dbReference>
<dbReference type="PROSITE" id="PS50059">
    <property type="entry name" value="FKBP_PPIASE"/>
    <property type="match status" value="1"/>
</dbReference>
<evidence type="ECO:0000256" key="5">
    <source>
        <dbReference type="ARBA" id="ARBA00022490"/>
    </source>
</evidence>
<dbReference type="PANTHER" id="PTHR47861:SF3">
    <property type="entry name" value="FKBP-TYPE PEPTIDYL-PROLYL CIS-TRANS ISOMERASE SLYD"/>
    <property type="match status" value="1"/>
</dbReference>
<name>A0A3B1AL94_9ZZZZ</name>
<proteinExistence type="inferred from homology"/>
<dbReference type="PANTHER" id="PTHR47861">
    <property type="entry name" value="FKBP-TYPE PEPTIDYL-PROLYL CIS-TRANS ISOMERASE SLYD"/>
    <property type="match status" value="1"/>
</dbReference>
<evidence type="ECO:0000256" key="2">
    <source>
        <dbReference type="ARBA" id="ARBA00004496"/>
    </source>
</evidence>
<evidence type="ECO:0000256" key="8">
    <source>
        <dbReference type="ARBA" id="ARBA00023235"/>
    </source>
</evidence>
<evidence type="ECO:0000313" key="10">
    <source>
        <dbReference type="EMBL" id="VAX06669.1"/>
    </source>
</evidence>
<accession>A0A3B1AL94</accession>
<dbReference type="GO" id="GO:0003755">
    <property type="term" value="F:peptidyl-prolyl cis-trans isomerase activity"/>
    <property type="evidence" value="ECO:0007669"/>
    <property type="project" value="UniProtKB-KW"/>
</dbReference>
<dbReference type="Pfam" id="PF00254">
    <property type="entry name" value="FKBP_C"/>
    <property type="match status" value="1"/>
</dbReference>
<dbReference type="InterPro" id="IPR046357">
    <property type="entry name" value="PPIase_dom_sf"/>
</dbReference>
<dbReference type="InterPro" id="IPR001179">
    <property type="entry name" value="PPIase_FKBP_dom"/>
</dbReference>
<comment type="subcellular location">
    <subcellularLocation>
        <location evidence="2">Cytoplasm</location>
    </subcellularLocation>
</comment>
<evidence type="ECO:0000256" key="1">
    <source>
        <dbReference type="ARBA" id="ARBA00000971"/>
    </source>
</evidence>
<sequence>MQNKKDVECALVFLGFSSQGLTMQVRKDRVVTIEYTTTDNNDQVVDTTDHGEKFLFIQGRETVFKAVEEALEGHFMGELLKITLAPEQAYGLRDDALIKKVPRDHIRVPGDLKVGIKLRGSNRNNAVPITIVDFDDDTVTLDANNPLAGQILNIELAILEVRDALEEELETGNIQAKTAQGSSMVVEFGA</sequence>
<dbReference type="SUPFAM" id="SSF54534">
    <property type="entry name" value="FKBP-like"/>
    <property type="match status" value="1"/>
</dbReference>
<dbReference type="AlphaFoldDB" id="A0A3B1AL94"/>
<gene>
    <name evidence="10" type="ORF">MNBD_GAMMA26-429</name>
</gene>
<dbReference type="EMBL" id="UOFX01000016">
    <property type="protein sequence ID" value="VAX06669.1"/>
    <property type="molecule type" value="Genomic_DNA"/>
</dbReference>
<evidence type="ECO:0000259" key="9">
    <source>
        <dbReference type="PROSITE" id="PS50059"/>
    </source>
</evidence>
<keyword evidence="8" id="KW-0413">Isomerase</keyword>
<comment type="similarity">
    <text evidence="3">Belongs to the FKBP-type PPIase family.</text>
</comment>
<dbReference type="GO" id="GO:0005737">
    <property type="term" value="C:cytoplasm"/>
    <property type="evidence" value="ECO:0007669"/>
    <property type="project" value="UniProtKB-SubCell"/>
</dbReference>
<reference evidence="10" key="1">
    <citation type="submission" date="2018-06" db="EMBL/GenBank/DDBJ databases">
        <authorList>
            <person name="Zhirakovskaya E."/>
        </authorList>
    </citation>
    <scope>NUCLEOTIDE SEQUENCE</scope>
</reference>
<dbReference type="EC" id="5.2.1.8" evidence="4"/>
<evidence type="ECO:0000256" key="6">
    <source>
        <dbReference type="ARBA" id="ARBA00023110"/>
    </source>
</evidence>
<keyword evidence="7" id="KW-0143">Chaperone</keyword>
<protein>
    <recommendedName>
        <fullName evidence="4">peptidylprolyl isomerase</fullName>
        <ecNumber evidence="4">5.2.1.8</ecNumber>
    </recommendedName>
</protein>
<evidence type="ECO:0000256" key="3">
    <source>
        <dbReference type="ARBA" id="ARBA00006577"/>
    </source>
</evidence>
<evidence type="ECO:0000256" key="7">
    <source>
        <dbReference type="ARBA" id="ARBA00023186"/>
    </source>
</evidence>
<keyword evidence="6" id="KW-0697">Rotamase</keyword>
<feature type="domain" description="PPIase FKBP-type" evidence="9">
    <location>
        <begin position="28"/>
        <end position="104"/>
    </location>
</feature>
<comment type="catalytic activity">
    <reaction evidence="1">
        <text>[protein]-peptidylproline (omega=180) = [protein]-peptidylproline (omega=0)</text>
        <dbReference type="Rhea" id="RHEA:16237"/>
        <dbReference type="Rhea" id="RHEA-COMP:10747"/>
        <dbReference type="Rhea" id="RHEA-COMP:10748"/>
        <dbReference type="ChEBI" id="CHEBI:83833"/>
        <dbReference type="ChEBI" id="CHEBI:83834"/>
        <dbReference type="EC" id="5.2.1.8"/>
    </reaction>
</comment>
<dbReference type="Gene3D" id="3.10.50.40">
    <property type="match status" value="1"/>
</dbReference>